<evidence type="ECO:0000256" key="1">
    <source>
        <dbReference type="SAM" id="MobiDB-lite"/>
    </source>
</evidence>
<gene>
    <name evidence="2" type="ORF">GUJ93_ZPchr0011g28667</name>
</gene>
<dbReference type="Proteomes" id="UP000729402">
    <property type="component" value="Unassembled WGS sequence"/>
</dbReference>
<protein>
    <submittedName>
        <fullName evidence="2">Uncharacterized protein</fullName>
    </submittedName>
</protein>
<comment type="caution">
    <text evidence="2">The sequence shown here is derived from an EMBL/GenBank/DDBJ whole genome shotgun (WGS) entry which is preliminary data.</text>
</comment>
<reference evidence="2" key="1">
    <citation type="journal article" date="2021" name="bioRxiv">
        <title>Whole Genome Assembly and Annotation of Northern Wild Rice, Zizania palustris L., Supports a Whole Genome Duplication in the Zizania Genus.</title>
        <authorList>
            <person name="Haas M."/>
            <person name="Kono T."/>
            <person name="Macchietto M."/>
            <person name="Millas R."/>
            <person name="McGilp L."/>
            <person name="Shao M."/>
            <person name="Duquette J."/>
            <person name="Hirsch C.N."/>
            <person name="Kimball J."/>
        </authorList>
    </citation>
    <scope>NUCLEOTIDE SEQUENCE</scope>
    <source>
        <tissue evidence="2">Fresh leaf tissue</tissue>
    </source>
</reference>
<evidence type="ECO:0000313" key="3">
    <source>
        <dbReference type="Proteomes" id="UP000729402"/>
    </source>
</evidence>
<reference evidence="2" key="2">
    <citation type="submission" date="2021-02" db="EMBL/GenBank/DDBJ databases">
        <authorList>
            <person name="Kimball J.A."/>
            <person name="Haas M.W."/>
            <person name="Macchietto M."/>
            <person name="Kono T."/>
            <person name="Duquette J."/>
            <person name="Shao M."/>
        </authorList>
    </citation>
    <scope>NUCLEOTIDE SEQUENCE</scope>
    <source>
        <tissue evidence="2">Fresh leaf tissue</tissue>
    </source>
</reference>
<evidence type="ECO:0000313" key="2">
    <source>
        <dbReference type="EMBL" id="KAG8089164.1"/>
    </source>
</evidence>
<dbReference type="AlphaFoldDB" id="A0A8J5WH04"/>
<organism evidence="2 3">
    <name type="scientific">Zizania palustris</name>
    <name type="common">Northern wild rice</name>
    <dbReference type="NCBI Taxonomy" id="103762"/>
    <lineage>
        <taxon>Eukaryota</taxon>
        <taxon>Viridiplantae</taxon>
        <taxon>Streptophyta</taxon>
        <taxon>Embryophyta</taxon>
        <taxon>Tracheophyta</taxon>
        <taxon>Spermatophyta</taxon>
        <taxon>Magnoliopsida</taxon>
        <taxon>Liliopsida</taxon>
        <taxon>Poales</taxon>
        <taxon>Poaceae</taxon>
        <taxon>BOP clade</taxon>
        <taxon>Oryzoideae</taxon>
        <taxon>Oryzeae</taxon>
        <taxon>Zizaniinae</taxon>
        <taxon>Zizania</taxon>
    </lineage>
</organism>
<keyword evidence="3" id="KW-1185">Reference proteome</keyword>
<proteinExistence type="predicted"/>
<feature type="region of interest" description="Disordered" evidence="1">
    <location>
        <begin position="104"/>
        <end position="144"/>
    </location>
</feature>
<dbReference type="EMBL" id="JAAALK010000081">
    <property type="protein sequence ID" value="KAG8089164.1"/>
    <property type="molecule type" value="Genomic_DNA"/>
</dbReference>
<name>A0A8J5WH04_ZIZPA</name>
<sequence length="144" mass="16087">MVPPSLSRLTASSVGLALHTCIGGQQVKKHEDMVILICGDNLDALESHEYLHLVHDYITQDLDDEPMVDINQWEPWPPHQNNAPQIVQLPEELSVQASAVSNFLNSGSSSQSDMHGEVHETSLKPPLPSPNPRPQIRIVYKRRQ</sequence>
<accession>A0A8J5WH04</accession>